<proteinExistence type="predicted"/>
<comment type="cofactor">
    <cofactor evidence="1">
        <name>FMN</name>
        <dbReference type="ChEBI" id="CHEBI:58210"/>
    </cofactor>
</comment>
<keyword evidence="8" id="KW-0521">NADP</keyword>
<evidence type="ECO:0000256" key="8">
    <source>
        <dbReference type="ARBA" id="ARBA00022857"/>
    </source>
</evidence>
<dbReference type="GO" id="GO:0010181">
    <property type="term" value="F:FMN binding"/>
    <property type="evidence" value="ECO:0007669"/>
    <property type="project" value="InterPro"/>
</dbReference>
<dbReference type="EMBL" id="FO082266">
    <property type="protein sequence ID" value="CCO19264.1"/>
    <property type="molecule type" value="Genomic_DNA"/>
</dbReference>
<evidence type="ECO:0000256" key="6">
    <source>
        <dbReference type="ARBA" id="ARBA00022691"/>
    </source>
</evidence>
<evidence type="ECO:0000256" key="10">
    <source>
        <dbReference type="ARBA" id="ARBA00023167"/>
    </source>
</evidence>
<keyword evidence="6" id="KW-0949">S-adenosyl-L-methionine</keyword>
<dbReference type="PANTHER" id="PTHR19384:SF84">
    <property type="entry name" value="METHIONINE SYNTHASE REDUCTASE"/>
    <property type="match status" value="1"/>
</dbReference>
<dbReference type="InterPro" id="IPR039261">
    <property type="entry name" value="FNR_nucleotide-bd"/>
</dbReference>
<dbReference type="EC" id="1.16.1.8" evidence="11"/>
<keyword evidence="3" id="KW-0028">Amino-acid biosynthesis</keyword>
<dbReference type="SUPFAM" id="SSF52343">
    <property type="entry name" value="Ferredoxin reductase-like, C-terminal NADP-linked domain"/>
    <property type="match status" value="1"/>
</dbReference>
<dbReference type="SUPFAM" id="SSF63380">
    <property type="entry name" value="Riboflavin synthase domain-like"/>
    <property type="match status" value="1"/>
</dbReference>
<dbReference type="InterPro" id="IPR001709">
    <property type="entry name" value="Flavoprot_Pyr_Nucl_cyt_Rdtase"/>
</dbReference>
<keyword evidence="4" id="KW-0285">Flavoprotein</keyword>
<dbReference type="KEGG" id="bpg:Bathy13g00770"/>
<keyword evidence="10" id="KW-0486">Methionine biosynthesis</keyword>
<dbReference type="Gene3D" id="3.40.50.80">
    <property type="entry name" value="Nucleotide-binding domain of ferredoxin-NADP reductase (FNR) module"/>
    <property type="match status" value="1"/>
</dbReference>
<dbReference type="PRINTS" id="PR00369">
    <property type="entry name" value="FLAVODOXIN"/>
</dbReference>
<dbReference type="InterPro" id="IPR001433">
    <property type="entry name" value="OxRdtase_FAD/NAD-bd"/>
</dbReference>
<evidence type="ECO:0000256" key="14">
    <source>
        <dbReference type="SAM" id="Phobius"/>
    </source>
</evidence>
<evidence type="ECO:0000256" key="11">
    <source>
        <dbReference type="ARBA" id="ARBA00039088"/>
    </source>
</evidence>
<dbReference type="InterPro" id="IPR017927">
    <property type="entry name" value="FAD-bd_FR_type"/>
</dbReference>
<evidence type="ECO:0000256" key="1">
    <source>
        <dbReference type="ARBA" id="ARBA00001917"/>
    </source>
</evidence>
<dbReference type="GO" id="GO:0050660">
    <property type="term" value="F:flavin adenine dinucleotide binding"/>
    <property type="evidence" value="ECO:0007669"/>
    <property type="project" value="TreeGrafter"/>
</dbReference>
<feature type="compositionally biased region" description="Low complexity" evidence="13">
    <location>
        <begin position="144"/>
        <end position="155"/>
    </location>
</feature>
<dbReference type="FunFam" id="3.40.50.80:FF:000001">
    <property type="entry name" value="NADPH--cytochrome P450 reductase 1"/>
    <property type="match status" value="1"/>
</dbReference>
<keyword evidence="9" id="KW-0560">Oxidoreductase</keyword>
<accession>K8EMQ0</accession>
<feature type="compositionally biased region" description="Polar residues" evidence="13">
    <location>
        <begin position="559"/>
        <end position="571"/>
    </location>
</feature>
<dbReference type="SUPFAM" id="SSF52218">
    <property type="entry name" value="Flavoproteins"/>
    <property type="match status" value="2"/>
</dbReference>
<dbReference type="PROSITE" id="PS50902">
    <property type="entry name" value="FLAVODOXIN_LIKE"/>
    <property type="match status" value="1"/>
</dbReference>
<dbReference type="InterPro" id="IPR029039">
    <property type="entry name" value="Flavoprotein-like_sf"/>
</dbReference>
<evidence type="ECO:0000313" key="17">
    <source>
        <dbReference type="EMBL" id="CCO19264.1"/>
    </source>
</evidence>
<feature type="region of interest" description="Disordered" evidence="13">
    <location>
        <begin position="133"/>
        <end position="172"/>
    </location>
</feature>
<evidence type="ECO:0000259" key="15">
    <source>
        <dbReference type="PROSITE" id="PS50902"/>
    </source>
</evidence>
<feature type="transmembrane region" description="Helical" evidence="14">
    <location>
        <begin position="29"/>
        <end position="58"/>
    </location>
</feature>
<evidence type="ECO:0000256" key="4">
    <source>
        <dbReference type="ARBA" id="ARBA00022630"/>
    </source>
</evidence>
<evidence type="ECO:0000259" key="16">
    <source>
        <dbReference type="PROSITE" id="PS51384"/>
    </source>
</evidence>
<protein>
    <recommendedName>
        <fullName evidence="12">Methionine synthase reductase</fullName>
        <ecNumber evidence="11">1.16.1.8</ecNumber>
    </recommendedName>
</protein>
<dbReference type="Pfam" id="PF00667">
    <property type="entry name" value="FAD_binding_1"/>
    <property type="match status" value="1"/>
</dbReference>
<keyword evidence="14" id="KW-0472">Membrane</keyword>
<dbReference type="InterPro" id="IPR023173">
    <property type="entry name" value="NADPH_Cyt_P450_Rdtase_alpha"/>
</dbReference>
<dbReference type="Pfam" id="PF00258">
    <property type="entry name" value="Flavodoxin_1"/>
    <property type="match status" value="1"/>
</dbReference>
<keyword evidence="5" id="KW-0288">FMN</keyword>
<feature type="compositionally biased region" description="Basic and acidic residues" evidence="13">
    <location>
        <begin position="156"/>
        <end position="168"/>
    </location>
</feature>
<dbReference type="Gene3D" id="1.20.990.10">
    <property type="entry name" value="NADPH-cytochrome p450 Reductase, Chain A, domain 3"/>
    <property type="match status" value="1"/>
</dbReference>
<dbReference type="Proteomes" id="UP000198341">
    <property type="component" value="Chromosome 13"/>
</dbReference>
<feature type="domain" description="Flavodoxin-like" evidence="15">
    <location>
        <begin position="386"/>
        <end position="538"/>
    </location>
</feature>
<keyword evidence="7" id="KW-0274">FAD</keyword>
<dbReference type="Gene3D" id="2.40.30.10">
    <property type="entry name" value="Translation factors"/>
    <property type="match status" value="1"/>
</dbReference>
<keyword evidence="14" id="KW-0812">Transmembrane</keyword>
<gene>
    <name evidence="17" type="ordered locus">Bathy13g00770</name>
</gene>
<reference evidence="17 18" key="1">
    <citation type="submission" date="2011-10" db="EMBL/GenBank/DDBJ databases">
        <authorList>
            <person name="Genoscope - CEA"/>
        </authorList>
    </citation>
    <scope>NUCLEOTIDE SEQUENCE [LARGE SCALE GENOMIC DNA]</scope>
    <source>
        <strain evidence="17 18">RCC 1105</strain>
    </source>
</reference>
<name>K8EMQ0_9CHLO</name>
<dbReference type="PRINTS" id="PR00371">
    <property type="entry name" value="FPNCR"/>
</dbReference>
<evidence type="ECO:0000256" key="13">
    <source>
        <dbReference type="SAM" id="MobiDB-lite"/>
    </source>
</evidence>
<dbReference type="InterPro" id="IPR017938">
    <property type="entry name" value="Riboflavin_synthase-like_b-brl"/>
</dbReference>
<dbReference type="InterPro" id="IPR008254">
    <property type="entry name" value="Flavodoxin/NO_synth"/>
</dbReference>
<dbReference type="OrthoDB" id="1856718at2759"/>
<feature type="region of interest" description="Disordered" evidence="13">
    <location>
        <begin position="555"/>
        <end position="575"/>
    </location>
</feature>
<dbReference type="AlphaFoldDB" id="K8EMQ0"/>
<feature type="region of interest" description="Disordered" evidence="13">
    <location>
        <begin position="66"/>
        <end position="108"/>
    </location>
</feature>
<evidence type="ECO:0000256" key="2">
    <source>
        <dbReference type="ARBA" id="ARBA00001974"/>
    </source>
</evidence>
<evidence type="ECO:0000256" key="3">
    <source>
        <dbReference type="ARBA" id="ARBA00022605"/>
    </source>
</evidence>
<dbReference type="eggNOG" id="KOG1158">
    <property type="taxonomic scope" value="Eukaryota"/>
</dbReference>
<dbReference type="Pfam" id="PF00175">
    <property type="entry name" value="NAD_binding_1"/>
    <property type="match status" value="1"/>
</dbReference>
<dbReference type="GO" id="GO:0009086">
    <property type="term" value="P:methionine biosynthetic process"/>
    <property type="evidence" value="ECO:0007669"/>
    <property type="project" value="UniProtKB-KW"/>
</dbReference>
<dbReference type="RefSeq" id="XP_007509461.1">
    <property type="nucleotide sequence ID" value="XM_007509399.1"/>
</dbReference>
<dbReference type="GO" id="GO:0005829">
    <property type="term" value="C:cytosol"/>
    <property type="evidence" value="ECO:0007669"/>
    <property type="project" value="TreeGrafter"/>
</dbReference>
<dbReference type="GeneID" id="19012044"/>
<dbReference type="STRING" id="41875.K8EMQ0"/>
<evidence type="ECO:0000313" key="18">
    <source>
        <dbReference type="Proteomes" id="UP000198341"/>
    </source>
</evidence>
<evidence type="ECO:0000256" key="7">
    <source>
        <dbReference type="ARBA" id="ARBA00022827"/>
    </source>
</evidence>
<feature type="compositionally biased region" description="Basic and acidic residues" evidence="13">
    <location>
        <begin position="67"/>
        <end position="92"/>
    </location>
</feature>
<feature type="domain" description="FAD-binding FR-type" evidence="16">
    <location>
        <begin position="629"/>
        <end position="887"/>
    </location>
</feature>
<dbReference type="Gene3D" id="3.40.50.360">
    <property type="match status" value="2"/>
</dbReference>
<evidence type="ECO:0000256" key="9">
    <source>
        <dbReference type="ARBA" id="ARBA00023002"/>
    </source>
</evidence>
<dbReference type="GO" id="GO:0050667">
    <property type="term" value="P:homocysteine metabolic process"/>
    <property type="evidence" value="ECO:0007669"/>
    <property type="project" value="TreeGrafter"/>
</dbReference>
<sequence length="1050" mass="116503">MTTTDGIKTTTMNLFTTAKKMKRRSKKEAMLTIMCIVVAFVFLVPLSALAIIAGPLALMCVKRSKLRPHEEESEKEEEETKKSGFTITKKEEIDNDEKETLTNKTTTVPSKVEEKVALTGSAALMANMRRSAANTANTGEKAKISSSAPSKSGTISKEEKEETRDTKSGKSGHTVWYVLHGGEAAQQVARDVKEAMEEEFLEKRGMSDVRVTTASMEDFKKTLELHRIQGDDNNKNDEINRKRRRAIFVVETVENAQPAEEAGSCIRYFNKLRKALKSSEGGDKATKLPFDENDAFEYAVMGLGDTNLLLDRQTTTAKDCNQAAQTLDNALAALGARRLCERGLANDAVGLEEGVLPWLKEKLLPSAFKAIEEEKVRAERDKPIEVVFAYGSQTGNAAEICKNLAAEATEKYKKDKTMRVECFACNELDAETSLKPGTVILFCVSSTGDGDAPDNCDMFLTRLKRRVKKTTASDPVLAGTQYAVLGLGDQNYSAFMAVPRMFSTTMEKGGATVYKKRLEADDTLGLYEQVDAWVDTLWEDLDKAIARAKSARENPKGFLTSSSTNNGSKSDTTTTVTTTTAKEAILSSSYKGIPALQPARVKISFTNNGPTERSTSSVELGKDALATRETPFFAKIAAKKILTNASSDRRVVHLEFDCKNKNDSVENYEPGDSLAVLPKNDIALVSELMTRLGDVEGTKTFDLEWIEGMAPPGSDVATATKPLPHVITPCTVHDALEKYIDITSVPRKSFLRALAECCTNDDEKDRLLLLSSRDGKEQFQTEITDERPTLLTLLRTYPSCSISFERLLDISSPLLPRMYSITSCKESQKNPSVAFSVVKYEAPESKETRLGVATNWLDRLPVDDGDEKKYDFKIPIYKVPTKAFGLPEDISKPIVMIGPGTGVAPFRGFLQKREALARANPSLQFAESWLFFGCRRKDEDYLYEADFNAFVENETLTRLVPAFSREDPTGKKVYVQHKLAEHEEKMRDLILREEAYVFVCGDGAHMAKDVHKTLLSIITNGGGKYENENDAEALLREMTREGRYVRDIWS</sequence>
<dbReference type="InterPro" id="IPR003097">
    <property type="entry name" value="CysJ-like_FAD-binding"/>
</dbReference>
<dbReference type="PANTHER" id="PTHR19384">
    <property type="entry name" value="NITRIC OXIDE SYNTHASE-RELATED"/>
    <property type="match status" value="1"/>
</dbReference>
<dbReference type="InterPro" id="IPR001094">
    <property type="entry name" value="Flavdoxin-like"/>
</dbReference>
<dbReference type="GO" id="GO:0030586">
    <property type="term" value="F:[methionine synthase] reductase (NADPH) activity"/>
    <property type="evidence" value="ECO:0007669"/>
    <property type="project" value="UniProtKB-EC"/>
</dbReference>
<comment type="cofactor">
    <cofactor evidence="2">
        <name>FAD</name>
        <dbReference type="ChEBI" id="CHEBI:57692"/>
    </cofactor>
</comment>
<organism evidence="17 18">
    <name type="scientific">Bathycoccus prasinos</name>
    <dbReference type="NCBI Taxonomy" id="41875"/>
    <lineage>
        <taxon>Eukaryota</taxon>
        <taxon>Viridiplantae</taxon>
        <taxon>Chlorophyta</taxon>
        <taxon>Mamiellophyceae</taxon>
        <taxon>Mamiellales</taxon>
        <taxon>Bathycoccaceae</taxon>
        <taxon>Bathycoccus</taxon>
    </lineage>
</organism>
<dbReference type="PROSITE" id="PS51384">
    <property type="entry name" value="FAD_FR"/>
    <property type="match status" value="1"/>
</dbReference>
<evidence type="ECO:0000256" key="5">
    <source>
        <dbReference type="ARBA" id="ARBA00022643"/>
    </source>
</evidence>
<keyword evidence="18" id="KW-1185">Reference proteome</keyword>
<evidence type="ECO:0000256" key="12">
    <source>
        <dbReference type="ARBA" id="ARBA00040659"/>
    </source>
</evidence>
<keyword evidence="14" id="KW-1133">Transmembrane helix</keyword>